<keyword evidence="1" id="KW-0812">Transmembrane</keyword>
<dbReference type="EMBL" id="KF147891">
    <property type="protein sequence ID" value="AGS81908.1"/>
    <property type="molecule type" value="Genomic_DNA"/>
</dbReference>
<dbReference type="KEGG" id="vg:16574710"/>
<dbReference type="GeneID" id="16574710"/>
<evidence type="ECO:0000313" key="3">
    <source>
        <dbReference type="Proteomes" id="UP000015545"/>
    </source>
</evidence>
<organism evidence="2 3">
    <name type="scientific">Pseudomonas phage PaBG</name>
    <dbReference type="NCBI Taxonomy" id="1335230"/>
    <lineage>
        <taxon>Viruses</taxon>
        <taxon>Duplodnaviria</taxon>
        <taxon>Heunggongvirae</taxon>
        <taxon>Uroviricota</taxon>
        <taxon>Caudoviricetes</taxon>
        <taxon>Baikalvirus</taxon>
        <taxon>Baikalvirus PaBG</taxon>
    </lineage>
</organism>
<feature type="transmembrane region" description="Helical" evidence="1">
    <location>
        <begin position="13"/>
        <end position="32"/>
    </location>
</feature>
<gene>
    <name evidence="2" type="ORF">PaBG_00024</name>
</gene>
<proteinExistence type="predicted"/>
<protein>
    <submittedName>
        <fullName evidence="2">Uncharacterized protein</fullName>
    </submittedName>
</protein>
<name>S5WB06_9CAUD</name>
<reference evidence="2 3" key="1">
    <citation type="journal article" date="2014" name="Genome Announc.">
        <title>Complete Genome Sequence of the Novel Giant Pseudomonas Phage PaBG.</title>
        <authorList>
            <person name="Sykilinda N.N."/>
            <person name="Bondar A.A."/>
            <person name="Gorshkova A.S."/>
            <person name="Kurochkina L.P."/>
            <person name="Kulikov E.E."/>
            <person name="Shneider M.M."/>
            <person name="Kadykov V.A."/>
            <person name="Solovjeva N.V."/>
            <person name="Kabilov M.R."/>
            <person name="Mesyanzhinov V.V."/>
            <person name="Vlassov V.V."/>
            <person name="Drukker V.V."/>
            <person name="Miroshnikov K.A."/>
        </authorList>
    </citation>
    <scope>NUCLEOTIDE SEQUENCE [LARGE SCALE GENOMIC DNA]</scope>
</reference>
<keyword evidence="1" id="KW-1133">Transmembrane helix</keyword>
<dbReference type="RefSeq" id="YP_008433355.1">
    <property type="nucleotide sequence ID" value="NC_022096.1"/>
</dbReference>
<feature type="transmembrane region" description="Helical" evidence="1">
    <location>
        <begin position="44"/>
        <end position="64"/>
    </location>
</feature>
<feature type="transmembrane region" description="Helical" evidence="1">
    <location>
        <begin position="70"/>
        <end position="89"/>
    </location>
</feature>
<dbReference type="Proteomes" id="UP000015545">
    <property type="component" value="Segment"/>
</dbReference>
<dbReference type="OrthoDB" id="41480at10239"/>
<keyword evidence="1" id="KW-0472">Membrane</keyword>
<keyword evidence="3" id="KW-1185">Reference proteome</keyword>
<accession>S5WB06</accession>
<evidence type="ECO:0000256" key="1">
    <source>
        <dbReference type="SAM" id="Phobius"/>
    </source>
</evidence>
<sequence>METLPALIPFDKLAVFGLAFAAMFATTFLRGFQNKNVAGGHKKLAFFCGAMMTAFEGLVMLMLARTGEPAVIAFTAVGSGVGWVIGMMAHDRLMKRRVKALKKIKKTKRRERIEAIASELVEERLKELGVV</sequence>
<evidence type="ECO:0000313" key="2">
    <source>
        <dbReference type="EMBL" id="AGS81908.1"/>
    </source>
</evidence>